<organism evidence="1 2">
    <name type="scientific">Theileria equi strain WA</name>
    <dbReference type="NCBI Taxonomy" id="1537102"/>
    <lineage>
        <taxon>Eukaryota</taxon>
        <taxon>Sar</taxon>
        <taxon>Alveolata</taxon>
        <taxon>Apicomplexa</taxon>
        <taxon>Aconoidasida</taxon>
        <taxon>Piroplasmida</taxon>
        <taxon>Theileriidae</taxon>
        <taxon>Theileria</taxon>
    </lineage>
</organism>
<comment type="caution">
    <text evidence="1">The sequence shown here is derived from an EMBL/GenBank/DDBJ whole genome shotgun (WGS) entry which is preliminary data.</text>
</comment>
<keyword evidence="2" id="KW-1185">Reference proteome</keyword>
<evidence type="ECO:0000313" key="2">
    <source>
        <dbReference type="Proteomes" id="UP000031512"/>
    </source>
</evidence>
<gene>
    <name evidence="1" type="ORF">BEWA_036400</name>
</gene>
<sequence>MPTRVTVTPSRFVGGVNYSVKRSSKYSHVIGKVSDTGRLITMGDPLAVTRYVLVISRPDNSKYVRVMSRRKCLYGYDNIVEEYMKRPGEEAYKKISRLPVPIDILTEESDILVKVELVVDWGTQNVNPETGMPVNLETLPMKFTIQEEMQDLVVLGDIKYNGLPLDNNTDGLIQRNVLWEGGLARPRVHVFSRYDDGTETEVHYKIICGRFEATGFKRRLIQLYE</sequence>
<dbReference type="VEuPathDB" id="PiroplasmaDB:BEWA_036400"/>
<dbReference type="KEGG" id="beq:BEWA_036400"/>
<accession>L1LE92</accession>
<name>L1LE92_THEEQ</name>
<dbReference type="GeneID" id="15806527"/>
<dbReference type="RefSeq" id="XP_004833056.1">
    <property type="nucleotide sequence ID" value="XM_004832999.1"/>
</dbReference>
<dbReference type="AlphaFoldDB" id="L1LE92"/>
<evidence type="ECO:0000313" key="1">
    <source>
        <dbReference type="EMBL" id="EKX73604.1"/>
    </source>
</evidence>
<reference evidence="1 2" key="1">
    <citation type="journal article" date="2012" name="BMC Genomics">
        <title>Comparative genomic analysis and phylogenetic position of Theileria equi.</title>
        <authorList>
            <person name="Kappmeyer L.S."/>
            <person name="Thiagarajan M."/>
            <person name="Herndon D.R."/>
            <person name="Ramsay J.D."/>
            <person name="Caler E."/>
            <person name="Djikeng A."/>
            <person name="Gillespie J.J."/>
            <person name="Lau A.O."/>
            <person name="Roalson E.H."/>
            <person name="Silva J.C."/>
            <person name="Silva M.G."/>
            <person name="Suarez C.E."/>
            <person name="Ueti M.W."/>
            <person name="Nene V.M."/>
            <person name="Mealey R.H."/>
            <person name="Knowles D.P."/>
            <person name="Brayton K.A."/>
        </authorList>
    </citation>
    <scope>NUCLEOTIDE SEQUENCE [LARGE SCALE GENOMIC DNA]</scope>
    <source>
        <strain evidence="1 2">WA</strain>
    </source>
</reference>
<protein>
    <submittedName>
        <fullName evidence="1">Uncharacterized protein</fullName>
    </submittedName>
</protein>
<proteinExistence type="predicted"/>
<dbReference type="EMBL" id="ACOU01000002">
    <property type="protein sequence ID" value="EKX73604.1"/>
    <property type="molecule type" value="Genomic_DNA"/>
</dbReference>
<dbReference type="Proteomes" id="UP000031512">
    <property type="component" value="Unassembled WGS sequence"/>
</dbReference>